<name>A0A8J5FGF6_ZINOF</name>
<evidence type="ECO:0000259" key="3">
    <source>
        <dbReference type="PROSITE" id="PS51473"/>
    </source>
</evidence>
<keyword evidence="5" id="KW-1185">Reference proteome</keyword>
<keyword evidence="2" id="KW-0812">Transmembrane</keyword>
<dbReference type="PANTHER" id="PTHR32411">
    <property type="entry name" value="CYSTEINE-RICH REPEAT SECRETORY PROTEIN 38-RELATED"/>
    <property type="match status" value="1"/>
</dbReference>
<dbReference type="Pfam" id="PF01657">
    <property type="entry name" value="Stress-antifung"/>
    <property type="match status" value="2"/>
</dbReference>
<feature type="domain" description="Gnk2-homologous" evidence="3">
    <location>
        <begin position="83"/>
        <end position="188"/>
    </location>
</feature>
<protein>
    <recommendedName>
        <fullName evidence="3">Gnk2-homologous domain-containing protein</fullName>
    </recommendedName>
</protein>
<dbReference type="OrthoDB" id="1731016at2759"/>
<accession>A0A8J5FGF6</accession>
<dbReference type="CDD" id="cd23509">
    <property type="entry name" value="Gnk2-like"/>
    <property type="match status" value="2"/>
</dbReference>
<dbReference type="InterPro" id="IPR002902">
    <property type="entry name" value="GNK2"/>
</dbReference>
<evidence type="ECO:0000256" key="1">
    <source>
        <dbReference type="SAM" id="MobiDB-lite"/>
    </source>
</evidence>
<dbReference type="PROSITE" id="PS51473">
    <property type="entry name" value="GNK2"/>
    <property type="match status" value="2"/>
</dbReference>
<sequence>MQQSTGNPQGCPHDPSLPNQLHKSPLTKRNLSMAVEAERAANDQYKTGAMAAMELAHPVNSISMALACLFVFVSLFFSCSSSASTYLGHHCSHRRRPHRQPSANVSFALDDLVAKASAGGFATGSYCNGSGGGDAVYGLAQCRGDVGWEDCATCLLDAAGVLRAHCADLADAMVGFDYCVMRFDDRDFIGEGDTQLYVLYPNPQFAEEPEPFDRAVGEVMRGVRAQAAAPGSGELGRGKVDVGAKTGKDEEVEVYGLAQCTRDLQPLTCARCLAAAEEKLREGCRYRKGCQVVLGSCIARYETYPFFFPLTGDEAAREYSKAMMHP</sequence>
<reference evidence="4 5" key="1">
    <citation type="submission" date="2020-08" db="EMBL/GenBank/DDBJ databases">
        <title>Plant Genome Project.</title>
        <authorList>
            <person name="Zhang R.-G."/>
        </authorList>
    </citation>
    <scope>NUCLEOTIDE SEQUENCE [LARGE SCALE GENOMIC DNA]</scope>
    <source>
        <tissue evidence="4">Rhizome</tissue>
    </source>
</reference>
<organism evidence="4 5">
    <name type="scientific">Zingiber officinale</name>
    <name type="common">Ginger</name>
    <name type="synonym">Amomum zingiber</name>
    <dbReference type="NCBI Taxonomy" id="94328"/>
    <lineage>
        <taxon>Eukaryota</taxon>
        <taxon>Viridiplantae</taxon>
        <taxon>Streptophyta</taxon>
        <taxon>Embryophyta</taxon>
        <taxon>Tracheophyta</taxon>
        <taxon>Spermatophyta</taxon>
        <taxon>Magnoliopsida</taxon>
        <taxon>Liliopsida</taxon>
        <taxon>Zingiberales</taxon>
        <taxon>Zingiberaceae</taxon>
        <taxon>Zingiber</taxon>
    </lineage>
</organism>
<keyword evidence="2" id="KW-1133">Transmembrane helix</keyword>
<evidence type="ECO:0000313" key="4">
    <source>
        <dbReference type="EMBL" id="KAG6487317.1"/>
    </source>
</evidence>
<keyword evidence="2" id="KW-0472">Membrane</keyword>
<dbReference type="InterPro" id="IPR050581">
    <property type="entry name" value="CRR_secretory_protein"/>
</dbReference>
<evidence type="ECO:0000256" key="2">
    <source>
        <dbReference type="SAM" id="Phobius"/>
    </source>
</evidence>
<feature type="domain" description="Gnk2-homologous" evidence="3">
    <location>
        <begin position="194"/>
        <end position="306"/>
    </location>
</feature>
<gene>
    <name evidence="4" type="ORF">ZIOFF_055903</name>
</gene>
<dbReference type="AlphaFoldDB" id="A0A8J5FGF6"/>
<dbReference type="EMBL" id="JACMSC010000015">
    <property type="protein sequence ID" value="KAG6487317.1"/>
    <property type="molecule type" value="Genomic_DNA"/>
</dbReference>
<dbReference type="Proteomes" id="UP000734854">
    <property type="component" value="Unassembled WGS sequence"/>
</dbReference>
<dbReference type="PANTHER" id="PTHR32411:SF55">
    <property type="entry name" value="CYSTEINE-RICH REPEAT SECRETORY PROTEIN 55"/>
    <property type="match status" value="1"/>
</dbReference>
<evidence type="ECO:0000313" key="5">
    <source>
        <dbReference type="Proteomes" id="UP000734854"/>
    </source>
</evidence>
<proteinExistence type="predicted"/>
<feature type="transmembrane region" description="Helical" evidence="2">
    <location>
        <begin position="62"/>
        <end position="87"/>
    </location>
</feature>
<comment type="caution">
    <text evidence="4">The sequence shown here is derived from an EMBL/GenBank/DDBJ whole genome shotgun (WGS) entry which is preliminary data.</text>
</comment>
<feature type="region of interest" description="Disordered" evidence="1">
    <location>
        <begin position="1"/>
        <end position="23"/>
    </location>
</feature>